<proteinExistence type="predicted"/>
<evidence type="ECO:0000313" key="2">
    <source>
        <dbReference type="Proteomes" id="UP001256588"/>
    </source>
</evidence>
<gene>
    <name evidence="1" type="ORF">J2W68_002100</name>
</gene>
<reference evidence="1 2" key="1">
    <citation type="submission" date="2023-07" db="EMBL/GenBank/DDBJ databases">
        <title>Sorghum-associated microbial communities from plants grown in Nebraska, USA.</title>
        <authorList>
            <person name="Schachtman D."/>
        </authorList>
    </citation>
    <scope>NUCLEOTIDE SEQUENCE [LARGE SCALE GENOMIC DNA]</scope>
    <source>
        <strain evidence="1 2">4099</strain>
    </source>
</reference>
<sequence length="124" mass="14375">MTATYETVLTELRDIHRRIEAIRSAGRRYEADARSDVEHEALDLRELKDSITHGARPSARERKAAEENRPLHLFQAAMHKLLCECQLAHVRSDLSPKYWSRRLGEVASETRHWIDRIEKESGTA</sequence>
<dbReference type="Proteomes" id="UP001256588">
    <property type="component" value="Unassembled WGS sequence"/>
</dbReference>
<dbReference type="EMBL" id="JAVDWO010000007">
    <property type="protein sequence ID" value="MDR7193366.1"/>
    <property type="molecule type" value="Genomic_DNA"/>
</dbReference>
<organism evidence="1 2">
    <name type="scientific">Luteimonas terrae</name>
    <dbReference type="NCBI Taxonomy" id="1530191"/>
    <lineage>
        <taxon>Bacteria</taxon>
        <taxon>Pseudomonadati</taxon>
        <taxon>Pseudomonadota</taxon>
        <taxon>Gammaproteobacteria</taxon>
        <taxon>Lysobacterales</taxon>
        <taxon>Lysobacteraceae</taxon>
        <taxon>Luteimonas</taxon>
    </lineage>
</organism>
<evidence type="ECO:0000313" key="1">
    <source>
        <dbReference type="EMBL" id="MDR7193366.1"/>
    </source>
</evidence>
<accession>A0ABU1XX92</accession>
<dbReference type="RefSeq" id="WP_310235490.1">
    <property type="nucleotide sequence ID" value="NZ_JAVDWO010000007.1"/>
</dbReference>
<name>A0ABU1XX92_9GAMM</name>
<comment type="caution">
    <text evidence="1">The sequence shown here is derived from an EMBL/GenBank/DDBJ whole genome shotgun (WGS) entry which is preliminary data.</text>
</comment>
<protein>
    <submittedName>
        <fullName evidence="1">Uncharacterized protein</fullName>
    </submittedName>
</protein>
<keyword evidence="2" id="KW-1185">Reference proteome</keyword>